<dbReference type="SUPFAM" id="SSF53955">
    <property type="entry name" value="Lysozyme-like"/>
    <property type="match status" value="1"/>
</dbReference>
<dbReference type="Pfam" id="PF07501">
    <property type="entry name" value="G5"/>
    <property type="match status" value="1"/>
</dbReference>
<dbReference type="CDD" id="cd13925">
    <property type="entry name" value="RPF"/>
    <property type="match status" value="1"/>
</dbReference>
<dbReference type="EMBL" id="JAHBAY010000006">
    <property type="protein sequence ID" value="MBT0770570.1"/>
    <property type="molecule type" value="Genomic_DNA"/>
</dbReference>
<keyword evidence="7" id="KW-1185">Reference proteome</keyword>
<evidence type="ECO:0000256" key="3">
    <source>
        <dbReference type="ARBA" id="ARBA00022801"/>
    </source>
</evidence>
<dbReference type="PANTHER" id="PTHR39160">
    <property type="entry name" value="CELL WALL-BINDING PROTEIN YOCH"/>
    <property type="match status" value="1"/>
</dbReference>
<evidence type="ECO:0000256" key="4">
    <source>
        <dbReference type="SAM" id="MobiDB-lite"/>
    </source>
</evidence>
<dbReference type="InterPro" id="IPR007137">
    <property type="entry name" value="DUF348"/>
</dbReference>
<reference evidence="6 7" key="1">
    <citation type="submission" date="2021-05" db="EMBL/GenBank/DDBJ databases">
        <title>Kineosporia and Streptomyces sp. nov. two new marine actinobacteria isolated from Coral.</title>
        <authorList>
            <person name="Buangrab K."/>
            <person name="Sutthacheep M."/>
            <person name="Yeemin T."/>
            <person name="Harunari E."/>
            <person name="Igarashi Y."/>
            <person name="Kanchanasin P."/>
            <person name="Tanasupawat S."/>
            <person name="Phongsopitanun W."/>
        </authorList>
    </citation>
    <scope>NUCLEOTIDE SEQUENCE [LARGE SCALE GENOMIC DNA]</scope>
    <source>
        <strain evidence="6 7">J2-2</strain>
    </source>
</reference>
<dbReference type="PANTHER" id="PTHR39160:SF4">
    <property type="entry name" value="RESUSCITATION-PROMOTING FACTOR RPFB"/>
    <property type="match status" value="1"/>
</dbReference>
<comment type="caution">
    <text evidence="6">The sequence shown here is derived from an EMBL/GenBank/DDBJ whole genome shotgun (WGS) entry which is preliminary data.</text>
</comment>
<dbReference type="PROSITE" id="PS51109">
    <property type="entry name" value="G5"/>
    <property type="match status" value="1"/>
</dbReference>
<proteinExistence type="inferred from homology"/>
<keyword evidence="3" id="KW-0378">Hydrolase</keyword>
<keyword evidence="2" id="KW-0732">Signal</keyword>
<dbReference type="InterPro" id="IPR023346">
    <property type="entry name" value="Lysozyme-like_dom_sf"/>
</dbReference>
<dbReference type="Pfam" id="PF06737">
    <property type="entry name" value="Transglycosylas"/>
    <property type="match status" value="1"/>
</dbReference>
<comment type="similarity">
    <text evidence="1">Belongs to the transglycosylase family. Rpf subfamily.</text>
</comment>
<dbReference type="Gene3D" id="2.20.230.10">
    <property type="entry name" value="Resuscitation-promoting factor rpfb"/>
    <property type="match status" value="1"/>
</dbReference>
<evidence type="ECO:0000313" key="6">
    <source>
        <dbReference type="EMBL" id="MBT0770570.1"/>
    </source>
</evidence>
<sequence length="373" mass="39301">MRYIAQAAVLAAAVGGSVWYSQANKTITLSVDGRTTEVHSFASDVADFLDDENISVKDRDLVAPATGSKLGEGDTVVVRYARPLNLTVDGTERTYWTTELSVDKALLALGVRSEGAELSASRSARIDRAGMTMSLTTPKTVTLIADGDKDKITSTAATVSELLTDEKVKVGELDKLSQVPSTPLRDGLTVKLARVTQKQVTKTQAVDHKTTRTETGKLYKGETKVVTEGRDGVEKTTWQITRTDGKITKRKQIDSEVTRKPVTEVVQVGTKARPSSSSGGGSDSGSGSSGGSVGGGVDSLNWSALAECESGGNPKAVNSAGYYGLYQFSVSTWASVGGSGNPINASSSEQTYRAKLLYKKTGAGSWPVCGAKL</sequence>
<evidence type="ECO:0000256" key="1">
    <source>
        <dbReference type="ARBA" id="ARBA00010830"/>
    </source>
</evidence>
<protein>
    <submittedName>
        <fullName evidence="6">DUF348 domain-containing protein</fullName>
    </submittedName>
</protein>
<dbReference type="RefSeq" id="WP_214156856.1">
    <property type="nucleotide sequence ID" value="NZ_JAHBAY010000006.1"/>
</dbReference>
<dbReference type="Proteomes" id="UP001197247">
    <property type="component" value="Unassembled WGS sequence"/>
</dbReference>
<dbReference type="InterPro" id="IPR010618">
    <property type="entry name" value="RPF"/>
</dbReference>
<evidence type="ECO:0000259" key="5">
    <source>
        <dbReference type="PROSITE" id="PS51109"/>
    </source>
</evidence>
<feature type="region of interest" description="Disordered" evidence="4">
    <location>
        <begin position="251"/>
        <end position="294"/>
    </location>
</feature>
<accession>A0ABS5THL1</accession>
<dbReference type="Gene3D" id="1.10.530.10">
    <property type="match status" value="1"/>
</dbReference>
<feature type="domain" description="G5" evidence="5">
    <location>
        <begin position="192"/>
        <end position="272"/>
    </location>
</feature>
<dbReference type="Pfam" id="PF03990">
    <property type="entry name" value="DUF348"/>
    <property type="match status" value="3"/>
</dbReference>
<dbReference type="InterPro" id="IPR011098">
    <property type="entry name" value="G5_dom"/>
</dbReference>
<feature type="compositionally biased region" description="Basic and acidic residues" evidence="4">
    <location>
        <begin position="251"/>
        <end position="262"/>
    </location>
</feature>
<dbReference type="SMART" id="SM01208">
    <property type="entry name" value="G5"/>
    <property type="match status" value="1"/>
</dbReference>
<evidence type="ECO:0000256" key="2">
    <source>
        <dbReference type="ARBA" id="ARBA00022729"/>
    </source>
</evidence>
<gene>
    <name evidence="6" type="ORF">KIH74_16625</name>
</gene>
<dbReference type="InterPro" id="IPR051933">
    <property type="entry name" value="Resuscitation_pf_RpfB"/>
</dbReference>
<evidence type="ECO:0000313" key="7">
    <source>
        <dbReference type="Proteomes" id="UP001197247"/>
    </source>
</evidence>
<feature type="compositionally biased region" description="Gly residues" evidence="4">
    <location>
        <begin position="278"/>
        <end position="294"/>
    </location>
</feature>
<organism evidence="6 7">
    <name type="scientific">Kineosporia corallincola</name>
    <dbReference type="NCBI Taxonomy" id="2835133"/>
    <lineage>
        <taxon>Bacteria</taxon>
        <taxon>Bacillati</taxon>
        <taxon>Actinomycetota</taxon>
        <taxon>Actinomycetes</taxon>
        <taxon>Kineosporiales</taxon>
        <taxon>Kineosporiaceae</taxon>
        <taxon>Kineosporia</taxon>
    </lineage>
</organism>
<name>A0ABS5THL1_9ACTN</name>